<dbReference type="PANTHER" id="PTHR30244">
    <property type="entry name" value="TRANSAMINASE"/>
    <property type="match status" value="1"/>
</dbReference>
<evidence type="ECO:0000256" key="2">
    <source>
        <dbReference type="ARBA" id="ARBA00037999"/>
    </source>
</evidence>
<dbReference type="GO" id="GO:0008483">
    <property type="term" value="F:transaminase activity"/>
    <property type="evidence" value="ECO:0007669"/>
    <property type="project" value="TreeGrafter"/>
</dbReference>
<protein>
    <submittedName>
        <fullName evidence="6">DegT/DnrJ/EryC1/StrS family protein</fullName>
    </submittedName>
</protein>
<dbReference type="EMBL" id="AP018227">
    <property type="protein sequence ID" value="BAY85058.1"/>
    <property type="molecule type" value="Genomic_DNA"/>
</dbReference>
<name>A0A1Z4LVE7_9CYAN</name>
<evidence type="ECO:0000256" key="3">
    <source>
        <dbReference type="PIRSR" id="PIRSR000390-1"/>
    </source>
</evidence>
<evidence type="ECO:0000256" key="4">
    <source>
        <dbReference type="PIRSR" id="PIRSR000390-2"/>
    </source>
</evidence>
<dbReference type="InterPro" id="IPR015421">
    <property type="entry name" value="PyrdxlP-dep_Trfase_major"/>
</dbReference>
<evidence type="ECO:0000256" key="1">
    <source>
        <dbReference type="ARBA" id="ARBA00022898"/>
    </source>
</evidence>
<sequence length="404" mass="45286">MKKHLSELAIFGGKPSFEEKLHVGRPNIGSKEVLLQRINDILDSKWLTNNGRFVQAFEQRIASLVGVKYCIATCNATTGLEIAIRACELKGEVIIPSFTFVATAHALQWQGIDPVFCDVDPDTHNIDPQKIESLITDKTTAIMGVHLWGRGCDVEALEDIAKRYNLKLLFDAAHAFGCSYKQEMIGNFGDIEVFSFNATKFCNSFEGGAIVTNNSELAHKIRYMKNFGFSNYDCVDFIGTNGKMSEVSAAMGLTSLESIEDFINTNRKNYKQYQQELSNIPGVNLIGYDKAEKCNYQYVIVEIDESITRINRDTIYEVLWAENILARRYFYPGCHQMEPYRSGIADMGLMLTNTRRLAARVLALPTGTAIGAKEISNICQIIRVATTGGNLINEMLYQNIRRAC</sequence>
<dbReference type="Pfam" id="PF01041">
    <property type="entry name" value="DegT_DnrJ_EryC1"/>
    <property type="match status" value="1"/>
</dbReference>
<feature type="active site" description="Proton acceptor" evidence="3">
    <location>
        <position position="200"/>
    </location>
</feature>
<dbReference type="AlphaFoldDB" id="A0A1Z4LVE7"/>
<dbReference type="InterPro" id="IPR015424">
    <property type="entry name" value="PyrdxlP-dep_Trfase"/>
</dbReference>
<accession>A0A1Z4LVE7</accession>
<gene>
    <name evidence="6" type="ORF">NIES267_45560</name>
</gene>
<dbReference type="OrthoDB" id="9810913at2"/>
<feature type="modified residue" description="N6-(pyridoxal phosphate)lysine" evidence="4">
    <location>
        <position position="200"/>
    </location>
</feature>
<dbReference type="CDD" id="cd00616">
    <property type="entry name" value="AHBA_syn"/>
    <property type="match status" value="1"/>
</dbReference>
<proteinExistence type="inferred from homology"/>
<dbReference type="Proteomes" id="UP000218418">
    <property type="component" value="Chromosome"/>
</dbReference>
<evidence type="ECO:0000256" key="5">
    <source>
        <dbReference type="RuleBase" id="RU004508"/>
    </source>
</evidence>
<reference evidence="6 7" key="1">
    <citation type="submission" date="2017-06" db="EMBL/GenBank/DDBJ databases">
        <title>Genome sequencing of cyanobaciteial culture collection at National Institute for Environmental Studies (NIES).</title>
        <authorList>
            <person name="Hirose Y."/>
            <person name="Shimura Y."/>
            <person name="Fujisawa T."/>
            <person name="Nakamura Y."/>
            <person name="Kawachi M."/>
        </authorList>
    </citation>
    <scope>NUCLEOTIDE SEQUENCE [LARGE SCALE GENOMIC DNA]</scope>
    <source>
        <strain evidence="6 7">NIES-267</strain>
    </source>
</reference>
<dbReference type="InterPro" id="IPR015422">
    <property type="entry name" value="PyrdxlP-dep_Trfase_small"/>
</dbReference>
<comment type="similarity">
    <text evidence="2 5">Belongs to the DegT/DnrJ/EryC1 family.</text>
</comment>
<dbReference type="PANTHER" id="PTHR30244:SF9">
    <property type="entry name" value="PROTEIN RV3402C"/>
    <property type="match status" value="1"/>
</dbReference>
<dbReference type="Gene3D" id="3.90.1150.10">
    <property type="entry name" value="Aspartate Aminotransferase, domain 1"/>
    <property type="match status" value="1"/>
</dbReference>
<evidence type="ECO:0000313" key="6">
    <source>
        <dbReference type="EMBL" id="BAY85058.1"/>
    </source>
</evidence>
<dbReference type="PIRSF" id="PIRSF000390">
    <property type="entry name" value="PLP_StrS"/>
    <property type="match status" value="1"/>
</dbReference>
<keyword evidence="7" id="KW-1185">Reference proteome</keyword>
<dbReference type="SUPFAM" id="SSF53383">
    <property type="entry name" value="PLP-dependent transferases"/>
    <property type="match status" value="1"/>
</dbReference>
<dbReference type="GO" id="GO:0030170">
    <property type="term" value="F:pyridoxal phosphate binding"/>
    <property type="evidence" value="ECO:0007669"/>
    <property type="project" value="TreeGrafter"/>
</dbReference>
<organism evidence="6 7">
    <name type="scientific">Calothrix parasitica NIES-267</name>
    <dbReference type="NCBI Taxonomy" id="1973488"/>
    <lineage>
        <taxon>Bacteria</taxon>
        <taxon>Bacillati</taxon>
        <taxon>Cyanobacteriota</taxon>
        <taxon>Cyanophyceae</taxon>
        <taxon>Nostocales</taxon>
        <taxon>Calotrichaceae</taxon>
        <taxon>Calothrix</taxon>
    </lineage>
</organism>
<dbReference type="InterPro" id="IPR000653">
    <property type="entry name" value="DegT/StrS_aminotransferase"/>
</dbReference>
<dbReference type="Gene3D" id="3.40.640.10">
    <property type="entry name" value="Type I PLP-dependent aspartate aminotransferase-like (Major domain)"/>
    <property type="match status" value="1"/>
</dbReference>
<keyword evidence="1 4" id="KW-0663">Pyridoxal phosphate</keyword>
<dbReference type="GO" id="GO:0000271">
    <property type="term" value="P:polysaccharide biosynthetic process"/>
    <property type="evidence" value="ECO:0007669"/>
    <property type="project" value="TreeGrafter"/>
</dbReference>
<evidence type="ECO:0000313" key="7">
    <source>
        <dbReference type="Proteomes" id="UP000218418"/>
    </source>
</evidence>